<dbReference type="PIRSF" id="PIRSF005572">
    <property type="entry name" value="NifS"/>
    <property type="match status" value="1"/>
</dbReference>
<evidence type="ECO:0000256" key="5">
    <source>
        <dbReference type="ARBA" id="ARBA00022679"/>
    </source>
</evidence>
<comment type="caution">
    <text evidence="13">The sequence shown here is derived from an EMBL/GenBank/DDBJ whole genome shotgun (WGS) entry which is preliminary data.</text>
</comment>
<comment type="catalytic activity">
    <reaction evidence="10">
        <text>(sulfur carrier)-H + L-cysteine = (sulfur carrier)-SH + L-alanine</text>
        <dbReference type="Rhea" id="RHEA:43892"/>
        <dbReference type="Rhea" id="RHEA-COMP:14737"/>
        <dbReference type="Rhea" id="RHEA-COMP:14739"/>
        <dbReference type="ChEBI" id="CHEBI:29917"/>
        <dbReference type="ChEBI" id="CHEBI:35235"/>
        <dbReference type="ChEBI" id="CHEBI:57972"/>
        <dbReference type="ChEBI" id="CHEBI:64428"/>
        <dbReference type="EC" id="2.8.1.7"/>
    </reaction>
</comment>
<comment type="similarity">
    <text evidence="3">Belongs to the class-V pyridoxal-phosphate-dependent aminotransferase family. NifS/IscS subfamily.</text>
</comment>
<dbReference type="Proteomes" id="UP001185984">
    <property type="component" value="Unassembled WGS sequence"/>
</dbReference>
<evidence type="ECO:0000256" key="2">
    <source>
        <dbReference type="ARBA" id="ARBA00003120"/>
    </source>
</evidence>
<gene>
    <name evidence="13" type="ORF">O0R41_03735</name>
</gene>
<proteinExistence type="inferred from homology"/>
<organism evidence="13 14">
    <name type="scientific">Sphingobium naphthae</name>
    <dbReference type="NCBI Taxonomy" id="1886786"/>
    <lineage>
        <taxon>Bacteria</taxon>
        <taxon>Pseudomonadati</taxon>
        <taxon>Pseudomonadota</taxon>
        <taxon>Alphaproteobacteria</taxon>
        <taxon>Sphingomonadales</taxon>
        <taxon>Sphingomonadaceae</taxon>
        <taxon>Sphingobium</taxon>
    </lineage>
</organism>
<evidence type="ECO:0000256" key="10">
    <source>
        <dbReference type="ARBA" id="ARBA00050776"/>
    </source>
</evidence>
<dbReference type="Gene3D" id="3.40.640.10">
    <property type="entry name" value="Type I PLP-dependent aspartate aminotransferase-like (Major domain)"/>
    <property type="match status" value="1"/>
</dbReference>
<dbReference type="InterPro" id="IPR000192">
    <property type="entry name" value="Aminotrans_V_dom"/>
</dbReference>
<accession>A0ABU3ZT72</accession>
<evidence type="ECO:0000256" key="7">
    <source>
        <dbReference type="ARBA" id="ARBA00022898"/>
    </source>
</evidence>
<dbReference type="InterPro" id="IPR015424">
    <property type="entry name" value="PyrdxlP-dep_Trfase"/>
</dbReference>
<reference evidence="14" key="1">
    <citation type="journal article" date="2022" name="J Environ Chem Eng">
        <title>Biodegradation of petroleum oil using a constructed nonpathogenic and heavy metal-tolerant bacterial consortium isolated from marine sponges.</title>
        <authorList>
            <person name="Dechsakulwatana C."/>
            <person name="Rungsihiranrut A."/>
            <person name="Muangchinda C."/>
            <person name="Ningthoujam R."/>
            <person name="Klankeo P."/>
            <person name="Pinyakong O."/>
        </authorList>
    </citation>
    <scope>NUCLEOTIDE SEQUENCE [LARGE SCALE GENOMIC DNA]</scope>
    <source>
        <strain evidence="14">MO2-4</strain>
    </source>
</reference>
<dbReference type="Gene3D" id="3.90.1150.10">
    <property type="entry name" value="Aspartate Aminotransferase, domain 1"/>
    <property type="match status" value="1"/>
</dbReference>
<evidence type="ECO:0000256" key="9">
    <source>
        <dbReference type="ARBA" id="ARBA00023014"/>
    </source>
</evidence>
<evidence type="ECO:0000256" key="1">
    <source>
        <dbReference type="ARBA" id="ARBA00001933"/>
    </source>
</evidence>
<evidence type="ECO:0000256" key="4">
    <source>
        <dbReference type="ARBA" id="ARBA00013558"/>
    </source>
</evidence>
<dbReference type="Pfam" id="PF00266">
    <property type="entry name" value="Aminotran_5"/>
    <property type="match status" value="1"/>
</dbReference>
<evidence type="ECO:0000256" key="6">
    <source>
        <dbReference type="ARBA" id="ARBA00022723"/>
    </source>
</evidence>
<evidence type="ECO:0000313" key="13">
    <source>
        <dbReference type="EMBL" id="MDV5822709.1"/>
    </source>
</evidence>
<dbReference type="SUPFAM" id="SSF53383">
    <property type="entry name" value="PLP-dependent transferases"/>
    <property type="match status" value="1"/>
</dbReference>
<dbReference type="RefSeq" id="WP_317515835.1">
    <property type="nucleotide sequence ID" value="NZ_JAPTHD010000001.1"/>
</dbReference>
<keyword evidence="13" id="KW-0032">Aminotransferase</keyword>
<evidence type="ECO:0000256" key="8">
    <source>
        <dbReference type="ARBA" id="ARBA00023004"/>
    </source>
</evidence>
<keyword evidence="14" id="KW-1185">Reference proteome</keyword>
<feature type="compositionally biased region" description="Polar residues" evidence="11">
    <location>
        <begin position="129"/>
        <end position="138"/>
    </location>
</feature>
<evidence type="ECO:0000259" key="12">
    <source>
        <dbReference type="Pfam" id="PF00266"/>
    </source>
</evidence>
<comment type="function">
    <text evidence="2">Catalyzes the removal of elemental sulfur atoms from cysteine to produce alanine. Seems to participate in the biosynthesis of the nitrogenase metalloclusters by providing the inorganic sulfur required for the Fe-S core formation.</text>
</comment>
<feature type="region of interest" description="Disordered" evidence="11">
    <location>
        <begin position="120"/>
        <end position="144"/>
    </location>
</feature>
<evidence type="ECO:0000313" key="14">
    <source>
        <dbReference type="Proteomes" id="UP001185984"/>
    </source>
</evidence>
<dbReference type="InterPro" id="IPR015421">
    <property type="entry name" value="PyrdxlP-dep_Trfase_major"/>
</dbReference>
<dbReference type="InterPro" id="IPR015422">
    <property type="entry name" value="PyrdxlP-dep_Trfase_small"/>
</dbReference>
<dbReference type="Gene3D" id="1.10.260.50">
    <property type="match status" value="1"/>
</dbReference>
<feature type="domain" description="Aminotransferase class V" evidence="12">
    <location>
        <begin position="7"/>
        <end position="355"/>
    </location>
</feature>
<dbReference type="InterPro" id="IPR016454">
    <property type="entry name" value="Cysteine_dSase"/>
</dbReference>
<name>A0ABU3ZT72_9SPHN</name>
<keyword evidence="5" id="KW-0808">Transferase</keyword>
<comment type="cofactor">
    <cofactor evidence="1">
        <name>pyridoxal 5'-phosphate</name>
        <dbReference type="ChEBI" id="CHEBI:597326"/>
    </cofactor>
</comment>
<dbReference type="PANTHER" id="PTHR11601">
    <property type="entry name" value="CYSTEINE DESULFURYLASE FAMILY MEMBER"/>
    <property type="match status" value="1"/>
</dbReference>
<keyword evidence="7" id="KW-0663">Pyridoxal phosphate</keyword>
<keyword evidence="6" id="KW-0479">Metal-binding</keyword>
<sequence length="368" mass="38143">MAADRLYLDHAATTPMLPQARAAMVAALDSWANPSSPHADGRAARAALEDARGRIADALGWSGHVVFTSGASEAIAIALTRAKAGRIVTSPVEHDAVLRVTEGAERLKVDANGLILHDRSGECGDPASFSPQQEQGNASPRRPDGARSLMAIQHVNNETGVIQPLDQVDREGAILFADCAQSAGKLPLPDADMIAISAHKFGGPPGVGALLIRDLGLIAPSGGQEQGYRAGTENLPAILAMAAALEARNDWLQQAATLRAHLDAGIEAAGGAIVARDAPRIPTIASYRMPGVPARAQLIQFDLQGISVSAGSACSSGSLKTSHVLGAMGWDEAAAAEVVRVSFGPGTAMADVERFLAAWTDMAGRARR</sequence>
<dbReference type="EMBL" id="JAPTHD010000001">
    <property type="protein sequence ID" value="MDV5822709.1"/>
    <property type="molecule type" value="Genomic_DNA"/>
</dbReference>
<evidence type="ECO:0000256" key="3">
    <source>
        <dbReference type="ARBA" id="ARBA00006490"/>
    </source>
</evidence>
<dbReference type="PANTHER" id="PTHR11601:SF34">
    <property type="entry name" value="CYSTEINE DESULFURASE"/>
    <property type="match status" value="1"/>
</dbReference>
<keyword evidence="8" id="KW-0408">Iron</keyword>
<dbReference type="GO" id="GO:0008483">
    <property type="term" value="F:transaminase activity"/>
    <property type="evidence" value="ECO:0007669"/>
    <property type="project" value="UniProtKB-KW"/>
</dbReference>
<evidence type="ECO:0000256" key="11">
    <source>
        <dbReference type="SAM" id="MobiDB-lite"/>
    </source>
</evidence>
<protein>
    <recommendedName>
        <fullName evidence="4">Cysteine desulfurase</fullName>
    </recommendedName>
</protein>
<keyword evidence="9" id="KW-0411">Iron-sulfur</keyword>